<keyword evidence="3" id="KW-1185">Reference proteome</keyword>
<comment type="caution">
    <text evidence="2">The sequence shown here is derived from an EMBL/GenBank/DDBJ whole genome shotgun (WGS) entry which is preliminary data.</text>
</comment>
<reference evidence="2" key="1">
    <citation type="submission" date="2020-10" db="EMBL/GenBank/DDBJ databases">
        <title>Ca. Dormibacterota MAGs.</title>
        <authorList>
            <person name="Montgomery K."/>
        </authorList>
    </citation>
    <scope>NUCLEOTIDE SEQUENCE [LARGE SCALE GENOMIC DNA]</scope>
    <source>
        <strain evidence="2">SC8812_S17_10</strain>
    </source>
</reference>
<name>A0A934JZ69_9BACT</name>
<evidence type="ECO:0000313" key="3">
    <source>
        <dbReference type="Proteomes" id="UP000612893"/>
    </source>
</evidence>
<organism evidence="2 3">
    <name type="scientific">Candidatus Nephthysia bennettiae</name>
    <dbReference type="NCBI Taxonomy" id="3127016"/>
    <lineage>
        <taxon>Bacteria</taxon>
        <taxon>Bacillati</taxon>
        <taxon>Candidatus Dormiibacterota</taxon>
        <taxon>Candidatus Dormibacteria</taxon>
        <taxon>Candidatus Dormibacterales</taxon>
        <taxon>Candidatus Dormibacteraceae</taxon>
        <taxon>Candidatus Nephthysia</taxon>
    </lineage>
</organism>
<dbReference type="EMBL" id="JAEKNR010000026">
    <property type="protein sequence ID" value="MBJ7596859.1"/>
    <property type="molecule type" value="Genomic_DNA"/>
</dbReference>
<feature type="region of interest" description="Disordered" evidence="1">
    <location>
        <begin position="47"/>
        <end position="76"/>
    </location>
</feature>
<gene>
    <name evidence="2" type="ORF">JF922_02060</name>
</gene>
<evidence type="ECO:0000313" key="2">
    <source>
        <dbReference type="EMBL" id="MBJ7596859.1"/>
    </source>
</evidence>
<proteinExistence type="predicted"/>
<dbReference type="RefSeq" id="WP_338198697.1">
    <property type="nucleotide sequence ID" value="NZ_JAEKNR010000026.1"/>
</dbReference>
<dbReference type="Proteomes" id="UP000612893">
    <property type="component" value="Unassembled WGS sequence"/>
</dbReference>
<dbReference type="AlphaFoldDB" id="A0A934JZ69"/>
<sequence>MRGYEVRVAVDLDRVEEAARRSGRDIDDLLNEFAQRLQETAEHLVDSWSADESWSPRPVLPSGHEIVDIPGSSSAP</sequence>
<evidence type="ECO:0000256" key="1">
    <source>
        <dbReference type="SAM" id="MobiDB-lite"/>
    </source>
</evidence>
<accession>A0A934JZ69</accession>
<protein>
    <submittedName>
        <fullName evidence="2">Uncharacterized protein</fullName>
    </submittedName>
</protein>